<feature type="domain" description="Dipeptidylpeptidase IV N-terminal" evidence="3">
    <location>
        <begin position="123"/>
        <end position="444"/>
    </location>
</feature>
<protein>
    <submittedName>
        <fullName evidence="4">DPP IV N-terminal domain-containing protein</fullName>
    </submittedName>
</protein>
<proteinExistence type="predicted"/>
<dbReference type="Gene3D" id="2.140.10.30">
    <property type="entry name" value="Dipeptidylpeptidase IV, N-terminal domain"/>
    <property type="match status" value="1"/>
</dbReference>
<dbReference type="EMBL" id="JBHSUS010000001">
    <property type="protein sequence ID" value="MFC6439657.1"/>
    <property type="molecule type" value="Genomic_DNA"/>
</dbReference>
<dbReference type="Gene3D" id="3.40.50.1820">
    <property type="entry name" value="alpha/beta hydrolase"/>
    <property type="match status" value="1"/>
</dbReference>
<evidence type="ECO:0000256" key="1">
    <source>
        <dbReference type="SAM" id="SignalP"/>
    </source>
</evidence>
<dbReference type="InterPro" id="IPR002469">
    <property type="entry name" value="Peptidase_S9B_N"/>
</dbReference>
<reference evidence="5" key="1">
    <citation type="journal article" date="2019" name="Int. J. Syst. Evol. Microbiol.">
        <title>The Global Catalogue of Microorganisms (GCM) 10K type strain sequencing project: providing services to taxonomists for standard genome sequencing and annotation.</title>
        <authorList>
            <consortium name="The Broad Institute Genomics Platform"/>
            <consortium name="The Broad Institute Genome Sequencing Center for Infectious Disease"/>
            <person name="Wu L."/>
            <person name="Ma J."/>
        </authorList>
    </citation>
    <scope>NUCLEOTIDE SEQUENCE [LARGE SCALE GENOMIC DNA]</scope>
    <source>
        <strain evidence="5">CGMCC 1.16031</strain>
    </source>
</reference>
<accession>A0ABW1XHE0</accession>
<dbReference type="PANTHER" id="PTHR11731:SF193">
    <property type="entry name" value="DIPEPTIDYL PEPTIDASE 9"/>
    <property type="match status" value="1"/>
</dbReference>
<evidence type="ECO:0000313" key="5">
    <source>
        <dbReference type="Proteomes" id="UP001596364"/>
    </source>
</evidence>
<organism evidence="4 5">
    <name type="scientific">Pseudobowmanella zhangzhouensis</name>
    <dbReference type="NCBI Taxonomy" id="1537679"/>
    <lineage>
        <taxon>Bacteria</taxon>
        <taxon>Pseudomonadati</taxon>
        <taxon>Pseudomonadota</taxon>
        <taxon>Gammaproteobacteria</taxon>
        <taxon>Alteromonadales</taxon>
        <taxon>Alteromonadaceae</taxon>
    </lineage>
</organism>
<dbReference type="InterPro" id="IPR050278">
    <property type="entry name" value="Serine_Prot_S9B/DPPIV"/>
</dbReference>
<dbReference type="InterPro" id="IPR001375">
    <property type="entry name" value="Peptidase_S9_cat"/>
</dbReference>
<dbReference type="Pfam" id="PF00930">
    <property type="entry name" value="DPPIV_N"/>
    <property type="match status" value="1"/>
</dbReference>
<dbReference type="InterPro" id="IPR029058">
    <property type="entry name" value="AB_hydrolase_fold"/>
</dbReference>
<keyword evidence="1" id="KW-0732">Signal</keyword>
<evidence type="ECO:0000259" key="3">
    <source>
        <dbReference type="Pfam" id="PF00930"/>
    </source>
</evidence>
<dbReference type="SUPFAM" id="SSF53474">
    <property type="entry name" value="alpha/beta-Hydrolases"/>
    <property type="match status" value="1"/>
</dbReference>
<feature type="chain" id="PRO_5045496807" evidence="1">
    <location>
        <begin position="19"/>
        <end position="733"/>
    </location>
</feature>
<dbReference type="RefSeq" id="WP_131259824.1">
    <property type="nucleotide sequence ID" value="NZ_JBHSUS010000001.1"/>
</dbReference>
<dbReference type="PANTHER" id="PTHR11731">
    <property type="entry name" value="PROTEASE FAMILY S9B,C DIPEPTIDYL-PEPTIDASE IV-RELATED"/>
    <property type="match status" value="1"/>
</dbReference>
<name>A0ABW1XHE0_9ALTE</name>
<dbReference type="SUPFAM" id="SSF82171">
    <property type="entry name" value="DPP6 N-terminal domain-like"/>
    <property type="match status" value="1"/>
</dbReference>
<feature type="signal peptide" evidence="1">
    <location>
        <begin position="1"/>
        <end position="18"/>
    </location>
</feature>
<dbReference type="Proteomes" id="UP001596364">
    <property type="component" value="Unassembled WGS sequence"/>
</dbReference>
<sequence>MKKLLCLTALAASAQLSAETLSIERIFESPSLSGAAPQSLKISPDGKHITFLRGKQTDYNRLDLWEYNVSNGQTQLLFDSDTLSSGPEVLSDEEKARRERLRLSGSGIVSYSWSADSQALLFPLAGDVYYYQLEQKKLQKLLDTPEFETDIKLSPKGNYISYIREQNLYVKDIATGKERAITTKGGGNIKYGMAEFVVQEEFDRMTGYWWSPDESYIAFTKVDETPVDEVTRSEIYADRIDIIKQKYPAAGTNNVLIDIAVVDLATDNIRWVDLGKDKDIYIPRVKWMDNNHLTYQWLSRDQQTLQLRNVAMADMQQQVLIEEKANTWVNVQDELHFLRKAPQFIWASERDGFKHLYLYNNDGSLVKQLTQGDWVVDSLQAVDENNQRIYFTGRADTVLESHLYALDLTTGAQTRLTQRDGFHSIEFGKDASVYIDSSSTINSPTQVSLHKADGTQLTWLAENAVDDNHPLAPYQQQWVKPTFGSIKNDQGVDLYYRLYTPKKLEGKHPVIVFVYGGPHAQVVQNRWYGNRGLLFQYWVNKGYVVFSLDNRGSNYRGTAFENPIYQNMGSPEVEDQVTGVKFLRSLDFVDPERIGVYGHSYGGYMALMSMFKAGDYFQAGVSGAPVTDWALYDTAYTERYMGHPAKVGNAYEMSSVFPYAKDLKGKLFIYHGMADDNVLFKNSTRLYKHLQDMAIPYEMMDYPGKKHSLRGKQTGIHMYKTITSFFDRHFGMQ</sequence>
<gene>
    <name evidence="4" type="ORF">ACFP85_05760</name>
</gene>
<evidence type="ECO:0000313" key="4">
    <source>
        <dbReference type="EMBL" id="MFC6439657.1"/>
    </source>
</evidence>
<dbReference type="Pfam" id="PF00326">
    <property type="entry name" value="Peptidase_S9"/>
    <property type="match status" value="1"/>
</dbReference>
<keyword evidence="5" id="KW-1185">Reference proteome</keyword>
<evidence type="ECO:0000259" key="2">
    <source>
        <dbReference type="Pfam" id="PF00326"/>
    </source>
</evidence>
<comment type="caution">
    <text evidence="4">The sequence shown here is derived from an EMBL/GenBank/DDBJ whole genome shotgun (WGS) entry which is preliminary data.</text>
</comment>
<feature type="domain" description="Peptidase S9 prolyl oligopeptidase catalytic" evidence="2">
    <location>
        <begin position="535"/>
        <end position="732"/>
    </location>
</feature>